<comment type="similarity">
    <text evidence="7">Belongs to the binding-protein-dependent transport system permease family.</text>
</comment>
<dbReference type="CDD" id="cd06261">
    <property type="entry name" value="TM_PBP2"/>
    <property type="match status" value="1"/>
</dbReference>
<keyword evidence="6 7" id="KW-0472">Membrane</keyword>
<evidence type="ECO:0000259" key="8">
    <source>
        <dbReference type="PROSITE" id="PS50928"/>
    </source>
</evidence>
<feature type="domain" description="ABC transmembrane type-1" evidence="8">
    <location>
        <begin position="121"/>
        <end position="328"/>
    </location>
</feature>
<protein>
    <submittedName>
        <fullName evidence="9">ABC transporter permease</fullName>
    </submittedName>
</protein>
<evidence type="ECO:0000313" key="10">
    <source>
        <dbReference type="Proteomes" id="UP000320791"/>
    </source>
</evidence>
<feature type="transmembrane region" description="Helical" evidence="7">
    <location>
        <begin position="123"/>
        <end position="146"/>
    </location>
</feature>
<dbReference type="PROSITE" id="PS50928">
    <property type="entry name" value="ABC_TM1"/>
    <property type="match status" value="1"/>
</dbReference>
<evidence type="ECO:0000256" key="3">
    <source>
        <dbReference type="ARBA" id="ARBA00022475"/>
    </source>
</evidence>
<dbReference type="OrthoDB" id="147639at2"/>
<dbReference type="Proteomes" id="UP000320791">
    <property type="component" value="Unassembled WGS sequence"/>
</dbReference>
<reference evidence="9 10" key="1">
    <citation type="submission" date="2019-08" db="EMBL/GenBank/DDBJ databases">
        <authorList>
            <person name="Lei W."/>
        </authorList>
    </citation>
    <scope>NUCLEOTIDE SEQUENCE [LARGE SCALE GENOMIC DNA]</scope>
    <source>
        <strain evidence="9 10">CCUG 58627</strain>
    </source>
</reference>
<proteinExistence type="inferred from homology"/>
<dbReference type="EMBL" id="VOHM01000037">
    <property type="protein sequence ID" value="TWT18081.1"/>
    <property type="molecule type" value="Genomic_DNA"/>
</dbReference>
<evidence type="ECO:0000256" key="7">
    <source>
        <dbReference type="RuleBase" id="RU363032"/>
    </source>
</evidence>
<feature type="transmembrane region" description="Helical" evidence="7">
    <location>
        <begin position="28"/>
        <end position="52"/>
    </location>
</feature>
<dbReference type="GO" id="GO:0005886">
    <property type="term" value="C:plasma membrane"/>
    <property type="evidence" value="ECO:0007669"/>
    <property type="project" value="UniProtKB-SubCell"/>
</dbReference>
<dbReference type="Gene3D" id="1.10.3720.10">
    <property type="entry name" value="MetI-like"/>
    <property type="match status" value="1"/>
</dbReference>
<comment type="subcellular location">
    <subcellularLocation>
        <location evidence="1 7">Cell membrane</location>
        <topology evidence="1 7">Multi-pass membrane protein</topology>
    </subcellularLocation>
</comment>
<dbReference type="Pfam" id="PF00528">
    <property type="entry name" value="BPD_transp_1"/>
    <property type="match status" value="1"/>
</dbReference>
<accession>A0A5C5TV58</accession>
<keyword evidence="2 7" id="KW-0813">Transport</keyword>
<feature type="transmembrane region" description="Helical" evidence="7">
    <location>
        <begin position="309"/>
        <end position="335"/>
    </location>
</feature>
<dbReference type="SUPFAM" id="SSF161098">
    <property type="entry name" value="MetI-like"/>
    <property type="match status" value="1"/>
</dbReference>
<dbReference type="GO" id="GO:0055085">
    <property type="term" value="P:transmembrane transport"/>
    <property type="evidence" value="ECO:0007669"/>
    <property type="project" value="InterPro"/>
</dbReference>
<name>A0A5C5TV58_9CORY</name>
<feature type="transmembrane region" description="Helical" evidence="7">
    <location>
        <begin position="158"/>
        <end position="185"/>
    </location>
</feature>
<sequence>MAQPQHHQVPQQPRPRFQSRRRAVWGIVFRRVVVAIPILVATTAGVFALAAVSPFDPLDAYLKGQAGSYTEAQRESISHQLGLDRSWWESWLVWLQGLASGDLGISRSYSQPVTQVLVERLPWTMLLGVCGLAGAIVLSFCLGLWAAVHRGGAADRAILALATVIQATPPFVVALGGLGLFALVWKLFPTGGLTYPGQPVTFSSTVAHLALPATVLAITQVPWLVLSLRESIVEVMDSGAVTGAQVRGIPRRTIIFSHLLPTSVPPFLALIGAGLSELVVGSTLVEAVFAWPGLGTALVKSAQSLDFPLLSILTVATTAVVLLGNLLADVAFVVLDPRVDADA</sequence>
<evidence type="ECO:0000256" key="5">
    <source>
        <dbReference type="ARBA" id="ARBA00022989"/>
    </source>
</evidence>
<evidence type="ECO:0000256" key="6">
    <source>
        <dbReference type="ARBA" id="ARBA00023136"/>
    </source>
</evidence>
<evidence type="ECO:0000256" key="4">
    <source>
        <dbReference type="ARBA" id="ARBA00022692"/>
    </source>
</evidence>
<dbReference type="InterPro" id="IPR035906">
    <property type="entry name" value="MetI-like_sf"/>
</dbReference>
<dbReference type="AlphaFoldDB" id="A0A5C5TV58"/>
<dbReference type="PANTHER" id="PTHR43163:SF9">
    <property type="entry name" value="ABC TRANSPORTER PERMEASE PROTEIN"/>
    <property type="match status" value="1"/>
</dbReference>
<dbReference type="InterPro" id="IPR000515">
    <property type="entry name" value="MetI-like"/>
</dbReference>
<evidence type="ECO:0000313" key="9">
    <source>
        <dbReference type="EMBL" id="TWT18081.1"/>
    </source>
</evidence>
<keyword evidence="10" id="KW-1185">Reference proteome</keyword>
<evidence type="ECO:0000256" key="2">
    <source>
        <dbReference type="ARBA" id="ARBA00022448"/>
    </source>
</evidence>
<keyword evidence="4 7" id="KW-0812">Transmembrane</keyword>
<feature type="transmembrane region" description="Helical" evidence="7">
    <location>
        <begin position="205"/>
        <end position="226"/>
    </location>
</feature>
<keyword evidence="3" id="KW-1003">Cell membrane</keyword>
<evidence type="ECO:0000256" key="1">
    <source>
        <dbReference type="ARBA" id="ARBA00004651"/>
    </source>
</evidence>
<comment type="caution">
    <text evidence="9">The sequence shown here is derived from an EMBL/GenBank/DDBJ whole genome shotgun (WGS) entry which is preliminary data.</text>
</comment>
<dbReference type="PANTHER" id="PTHR43163">
    <property type="entry name" value="DIPEPTIDE TRANSPORT SYSTEM PERMEASE PROTEIN DPPB-RELATED"/>
    <property type="match status" value="1"/>
</dbReference>
<keyword evidence="5 7" id="KW-1133">Transmembrane helix</keyword>
<organism evidence="9 10">
    <name type="scientific">Corynebacterium canis</name>
    <dbReference type="NCBI Taxonomy" id="679663"/>
    <lineage>
        <taxon>Bacteria</taxon>
        <taxon>Bacillati</taxon>
        <taxon>Actinomycetota</taxon>
        <taxon>Actinomycetes</taxon>
        <taxon>Mycobacteriales</taxon>
        <taxon>Corynebacteriaceae</taxon>
        <taxon>Corynebacterium</taxon>
    </lineage>
</organism>
<gene>
    <name evidence="9" type="ORF">FRX94_12075</name>
</gene>